<dbReference type="Proteomes" id="UP001056384">
    <property type="component" value="Chromosome 12"/>
</dbReference>
<evidence type="ECO:0000313" key="2">
    <source>
        <dbReference type="Proteomes" id="UP001056384"/>
    </source>
</evidence>
<reference evidence="1" key="1">
    <citation type="submission" date="2022-06" db="EMBL/GenBank/DDBJ databases">
        <title>Complete genome sequences of two strains of the flax pathogen Septoria linicola.</title>
        <authorList>
            <person name="Lapalu N."/>
            <person name="Simon A."/>
            <person name="Demenou B."/>
            <person name="Paumier D."/>
            <person name="Guillot M.-P."/>
            <person name="Gout L."/>
            <person name="Valade R."/>
        </authorList>
    </citation>
    <scope>NUCLEOTIDE SEQUENCE</scope>
    <source>
        <strain evidence="1">SE15195</strain>
    </source>
</reference>
<name>A0A9Q9ES61_9PEZI</name>
<evidence type="ECO:0000313" key="1">
    <source>
        <dbReference type="EMBL" id="USW59268.1"/>
    </source>
</evidence>
<dbReference type="OrthoDB" id="2830640at2759"/>
<gene>
    <name evidence="1" type="ORF">Slin15195_G125870</name>
</gene>
<proteinExistence type="predicted"/>
<keyword evidence="2" id="KW-1185">Reference proteome</keyword>
<dbReference type="AlphaFoldDB" id="A0A9Q9ES61"/>
<protein>
    <submittedName>
        <fullName evidence="1">Uncharacterized protein</fullName>
    </submittedName>
</protein>
<organism evidence="1 2">
    <name type="scientific">Septoria linicola</name>
    <dbReference type="NCBI Taxonomy" id="215465"/>
    <lineage>
        <taxon>Eukaryota</taxon>
        <taxon>Fungi</taxon>
        <taxon>Dikarya</taxon>
        <taxon>Ascomycota</taxon>
        <taxon>Pezizomycotina</taxon>
        <taxon>Dothideomycetes</taxon>
        <taxon>Dothideomycetidae</taxon>
        <taxon>Mycosphaerellales</taxon>
        <taxon>Mycosphaerellaceae</taxon>
        <taxon>Septoria</taxon>
    </lineage>
</organism>
<dbReference type="EMBL" id="CP099429">
    <property type="protein sequence ID" value="USW59268.1"/>
    <property type="molecule type" value="Genomic_DNA"/>
</dbReference>
<sequence length="365" mass="40419">MPASEGPRRHASTLPRPVAGETWAPVGDAVVISRVNDQWAQSAVPVQDLISARHANTPANIIFISTAKSQSTTNTRLQELLAADFRVPSWFWSAKVQDASGYFHASGGDSVVTVSHFLVKYITNSKDSPPPIEPYGWHTPSLVTTWEPGKLTLLCFNFPAEAQKSFKETLLAARLTHLIGHPFAVHSLVLDHIVDLHDTAIWKFRDAVRLQEQSRPTLQHPKPDYAGLHDLARHVMHASEVSEIALNVIDSILQEVSAFEITPAAQSTTSTNIAAEIRRHRSILQCINRRSQALEERLRNEINLAFHIASEHDSLIQAQIAHAANIDSRAMKTISILGMVFLPGTFISASQYQHLLMIDTIPLSQ</sequence>
<accession>A0A9Q9ES61</accession>